<dbReference type="EMBL" id="JAPDRQ010000189">
    <property type="protein sequence ID" value="KAJ9652639.1"/>
    <property type="molecule type" value="Genomic_DNA"/>
</dbReference>
<name>A0ACC2ZYH2_9EURO</name>
<gene>
    <name evidence="1" type="ORF">H2198_008119</name>
</gene>
<evidence type="ECO:0000313" key="2">
    <source>
        <dbReference type="Proteomes" id="UP001172386"/>
    </source>
</evidence>
<sequence>MAAPTTIGGADKGLSEHPAKSSLDAASLSTSDLPVNTSSLSDVIPPHESYEGYSHWDPTLTWTVEEENRVLRKTDFWLLSVICLMFFGLQLDRGNLSNALTDNFLKDMGGLSTNAYNNGTTIQLVCFLAAEFPVQLLTKRYGFRKVLPIMMMAWSTVSWAQAFIHNRTGFYLTRALIGACEGGFIPGTILFATYFYKSRELGSRLAVFWSTLNIARVISALLAAALLQMRGVGGKPGWFWLFLLEGLLTFLIGLFAFFYLPQSPVATKSVICRKPWFTAREEQIMINRLLRDDPAKGLTAIKEPATWSDIKGAWSDKSMWGLYFIGLIAYIPATPVQAYLSYSLKVVGGFTTFQSNMLTVVSAVVQVITILALAKSSEIFNERTWHCFFGELWVFPCLVALLTLPDTRMPWQRFSIATLVSGYPYFHPILSAWISENSFSVKKRALTAATYNVIVQVGSLIGSQIYRADDAPYYHRGNKVLISFCVVALVALVAQSQWLKVLNKRKEQVWNKMTEAEKAQYQADTKARELDGNKRLDFRFKR</sequence>
<dbReference type="Proteomes" id="UP001172386">
    <property type="component" value="Unassembled WGS sequence"/>
</dbReference>
<accession>A0ACC2ZYH2</accession>
<comment type="caution">
    <text evidence="1">The sequence shown here is derived from an EMBL/GenBank/DDBJ whole genome shotgun (WGS) entry which is preliminary data.</text>
</comment>
<reference evidence="1" key="1">
    <citation type="submission" date="2022-10" db="EMBL/GenBank/DDBJ databases">
        <title>Culturing micro-colonial fungi from biological soil crusts in the Mojave desert and describing Neophaeococcomyces mojavensis, and introducing the new genera and species Taxawa tesnikishii.</title>
        <authorList>
            <person name="Kurbessoian T."/>
            <person name="Stajich J.E."/>
        </authorList>
    </citation>
    <scope>NUCLEOTIDE SEQUENCE</scope>
    <source>
        <strain evidence="1">JES_112</strain>
    </source>
</reference>
<protein>
    <submittedName>
        <fullName evidence="1">Uncharacterized protein</fullName>
    </submittedName>
</protein>
<organism evidence="1 2">
    <name type="scientific">Neophaeococcomyces mojaviensis</name>
    <dbReference type="NCBI Taxonomy" id="3383035"/>
    <lineage>
        <taxon>Eukaryota</taxon>
        <taxon>Fungi</taxon>
        <taxon>Dikarya</taxon>
        <taxon>Ascomycota</taxon>
        <taxon>Pezizomycotina</taxon>
        <taxon>Eurotiomycetes</taxon>
        <taxon>Chaetothyriomycetidae</taxon>
        <taxon>Chaetothyriales</taxon>
        <taxon>Chaetothyriales incertae sedis</taxon>
        <taxon>Neophaeococcomyces</taxon>
    </lineage>
</organism>
<evidence type="ECO:0000313" key="1">
    <source>
        <dbReference type="EMBL" id="KAJ9652639.1"/>
    </source>
</evidence>
<proteinExistence type="predicted"/>
<keyword evidence="2" id="KW-1185">Reference proteome</keyword>